<dbReference type="AlphaFoldDB" id="A0A556QP10"/>
<evidence type="ECO:0000256" key="3">
    <source>
        <dbReference type="ARBA" id="ARBA00022553"/>
    </source>
</evidence>
<comment type="catalytic activity">
    <reaction evidence="1">
        <text>ATP + protein L-histidine = ADP + protein N-phospho-L-histidine.</text>
        <dbReference type="EC" id="2.7.13.3"/>
    </reaction>
</comment>
<dbReference type="Pfam" id="PF00072">
    <property type="entry name" value="Response_reg"/>
    <property type="match status" value="1"/>
</dbReference>
<dbReference type="InterPro" id="IPR003661">
    <property type="entry name" value="HisK_dim/P_dom"/>
</dbReference>
<dbReference type="SUPFAM" id="SSF55874">
    <property type="entry name" value="ATPase domain of HSP90 chaperone/DNA topoisomerase II/histidine kinase"/>
    <property type="match status" value="1"/>
</dbReference>
<dbReference type="PRINTS" id="PR00344">
    <property type="entry name" value="BCTRLSENSOR"/>
</dbReference>
<keyword evidence="4" id="KW-0808">Transferase</keyword>
<keyword evidence="5 9" id="KW-0418">Kinase</keyword>
<dbReference type="FunFam" id="3.30.565.10:FF:000006">
    <property type="entry name" value="Sensor histidine kinase WalK"/>
    <property type="match status" value="1"/>
</dbReference>
<dbReference type="CDD" id="cd00082">
    <property type="entry name" value="HisKA"/>
    <property type="match status" value="1"/>
</dbReference>
<protein>
    <recommendedName>
        <fullName evidence="2">histidine kinase</fullName>
        <ecNumber evidence="2">2.7.13.3</ecNumber>
    </recommendedName>
</protein>
<gene>
    <name evidence="9" type="ORF">FPL22_03365</name>
</gene>
<feature type="modified residue" description="4-aspartylphosphate" evidence="6">
    <location>
        <position position="66"/>
    </location>
</feature>
<dbReference type="Gene3D" id="1.10.287.130">
    <property type="match status" value="1"/>
</dbReference>
<dbReference type="GO" id="GO:0000155">
    <property type="term" value="F:phosphorelay sensor kinase activity"/>
    <property type="evidence" value="ECO:0007669"/>
    <property type="project" value="InterPro"/>
</dbReference>
<evidence type="ECO:0000313" key="10">
    <source>
        <dbReference type="Proteomes" id="UP000315648"/>
    </source>
</evidence>
<name>A0A556QP10_9BACT</name>
<dbReference type="SUPFAM" id="SSF52172">
    <property type="entry name" value="CheY-like"/>
    <property type="match status" value="1"/>
</dbReference>
<dbReference type="InterPro" id="IPR036890">
    <property type="entry name" value="HATPase_C_sf"/>
</dbReference>
<dbReference type="Pfam" id="PF00512">
    <property type="entry name" value="HisKA"/>
    <property type="match status" value="1"/>
</dbReference>
<dbReference type="EC" id="2.7.13.3" evidence="2"/>
<dbReference type="Gene3D" id="3.40.50.2300">
    <property type="match status" value="1"/>
</dbReference>
<dbReference type="Proteomes" id="UP000315648">
    <property type="component" value="Unassembled WGS sequence"/>
</dbReference>
<dbReference type="PANTHER" id="PTHR43547:SF2">
    <property type="entry name" value="HYBRID SIGNAL TRANSDUCTION HISTIDINE KINASE C"/>
    <property type="match status" value="1"/>
</dbReference>
<keyword evidence="10" id="KW-1185">Reference proteome</keyword>
<evidence type="ECO:0000259" key="8">
    <source>
        <dbReference type="PROSITE" id="PS50110"/>
    </source>
</evidence>
<dbReference type="SMART" id="SM00388">
    <property type="entry name" value="HisKA"/>
    <property type="match status" value="1"/>
</dbReference>
<dbReference type="SMART" id="SM00448">
    <property type="entry name" value="REC"/>
    <property type="match status" value="1"/>
</dbReference>
<evidence type="ECO:0000256" key="6">
    <source>
        <dbReference type="PROSITE-ProRule" id="PRU00169"/>
    </source>
</evidence>
<evidence type="ECO:0000256" key="2">
    <source>
        <dbReference type="ARBA" id="ARBA00012438"/>
    </source>
</evidence>
<dbReference type="InterPro" id="IPR036097">
    <property type="entry name" value="HisK_dim/P_sf"/>
</dbReference>
<reference evidence="9 10" key="1">
    <citation type="submission" date="2019-07" db="EMBL/GenBank/DDBJ databases">
        <title>Description of 53C-WASEF.</title>
        <authorList>
            <person name="Pitt A."/>
            <person name="Hahn M.W."/>
        </authorList>
    </citation>
    <scope>NUCLEOTIDE SEQUENCE [LARGE SCALE GENOMIC DNA]</scope>
    <source>
        <strain evidence="9 10">53C-WASEF</strain>
    </source>
</reference>
<evidence type="ECO:0000256" key="5">
    <source>
        <dbReference type="ARBA" id="ARBA00022777"/>
    </source>
</evidence>
<dbReference type="PROSITE" id="PS50110">
    <property type="entry name" value="RESPONSE_REGULATORY"/>
    <property type="match status" value="1"/>
</dbReference>
<dbReference type="OrthoDB" id="9813394at2"/>
<dbReference type="Gene3D" id="3.30.565.10">
    <property type="entry name" value="Histidine kinase-like ATPase, C-terminal domain"/>
    <property type="match status" value="1"/>
</dbReference>
<dbReference type="PANTHER" id="PTHR43547">
    <property type="entry name" value="TWO-COMPONENT HISTIDINE KINASE"/>
    <property type="match status" value="1"/>
</dbReference>
<dbReference type="EMBL" id="VMBG01000001">
    <property type="protein sequence ID" value="TSJ78357.1"/>
    <property type="molecule type" value="Genomic_DNA"/>
</dbReference>
<sequence>MSPSAEETDLVELKGCKILLVDDDRLNLRIIRGMLQGEGYILTEADSAEAALEKYPEFQPDLVLFDVILPGMNGFEACRELRRLHGAQTAPVMFITAKQESEDIVEGFSAGGVDYIFKPFRQKEVVARIRTHLQNRLLSEKQRTLVDQLSRANAAKNKFLGMAAHDLRNPLASIRGLAEFLMDGTVGDLKPDQLELINLIHQASQGMVNLVNDLLDVATIESGELKLETAPVALTELVEKSVMLNGLESARKRTQILFAEAPQVPRLSLDAAKIRQVIDNLLSNAVKYSPPGSTVRVALTTNETGDQIICVRDQGPGIPENERDRLFKDFGRLSARPTGGEKSTGLGLAICRKIVEAHHGTIVAENHPAGGCEFRVSLPSSS</sequence>
<evidence type="ECO:0000259" key="7">
    <source>
        <dbReference type="PROSITE" id="PS50109"/>
    </source>
</evidence>
<organism evidence="9 10">
    <name type="scientific">Rariglobus hedericola</name>
    <dbReference type="NCBI Taxonomy" id="2597822"/>
    <lineage>
        <taxon>Bacteria</taxon>
        <taxon>Pseudomonadati</taxon>
        <taxon>Verrucomicrobiota</taxon>
        <taxon>Opitutia</taxon>
        <taxon>Opitutales</taxon>
        <taxon>Opitutaceae</taxon>
        <taxon>Rariglobus</taxon>
    </lineage>
</organism>
<dbReference type="InterPro" id="IPR005467">
    <property type="entry name" value="His_kinase_dom"/>
</dbReference>
<dbReference type="InterPro" id="IPR001789">
    <property type="entry name" value="Sig_transdc_resp-reg_receiver"/>
</dbReference>
<accession>A0A556QP10</accession>
<proteinExistence type="predicted"/>
<dbReference type="InterPro" id="IPR011006">
    <property type="entry name" value="CheY-like_superfamily"/>
</dbReference>
<keyword evidence="3 6" id="KW-0597">Phosphoprotein</keyword>
<evidence type="ECO:0000256" key="4">
    <source>
        <dbReference type="ARBA" id="ARBA00022679"/>
    </source>
</evidence>
<dbReference type="RefSeq" id="WP_144228698.1">
    <property type="nucleotide sequence ID" value="NZ_CBCRVV010000003.1"/>
</dbReference>
<dbReference type="InterPro" id="IPR004358">
    <property type="entry name" value="Sig_transdc_His_kin-like_C"/>
</dbReference>
<dbReference type="Pfam" id="PF02518">
    <property type="entry name" value="HATPase_c"/>
    <property type="match status" value="1"/>
</dbReference>
<dbReference type="SUPFAM" id="SSF47384">
    <property type="entry name" value="Homodimeric domain of signal transducing histidine kinase"/>
    <property type="match status" value="1"/>
</dbReference>
<feature type="domain" description="Histidine kinase" evidence="7">
    <location>
        <begin position="162"/>
        <end position="382"/>
    </location>
</feature>
<dbReference type="SMART" id="SM00387">
    <property type="entry name" value="HATPase_c"/>
    <property type="match status" value="1"/>
</dbReference>
<dbReference type="PROSITE" id="PS50109">
    <property type="entry name" value="HIS_KIN"/>
    <property type="match status" value="1"/>
</dbReference>
<dbReference type="InterPro" id="IPR003594">
    <property type="entry name" value="HATPase_dom"/>
</dbReference>
<comment type="caution">
    <text evidence="9">The sequence shown here is derived from an EMBL/GenBank/DDBJ whole genome shotgun (WGS) entry which is preliminary data.</text>
</comment>
<evidence type="ECO:0000256" key="1">
    <source>
        <dbReference type="ARBA" id="ARBA00000085"/>
    </source>
</evidence>
<evidence type="ECO:0000313" key="9">
    <source>
        <dbReference type="EMBL" id="TSJ78357.1"/>
    </source>
</evidence>
<feature type="domain" description="Response regulatory" evidence="8">
    <location>
        <begin position="17"/>
        <end position="133"/>
    </location>
</feature>